<proteinExistence type="predicted"/>
<evidence type="ECO:0000256" key="3">
    <source>
        <dbReference type="PROSITE-ProRule" id="PRU00221"/>
    </source>
</evidence>
<dbReference type="InterPro" id="IPR001680">
    <property type="entry name" value="WD40_rpt"/>
</dbReference>
<dbReference type="EMBL" id="LHPG02000023">
    <property type="protein sequence ID" value="PRW20532.1"/>
    <property type="molecule type" value="Genomic_DNA"/>
</dbReference>
<dbReference type="PROSITE" id="PS50082">
    <property type="entry name" value="WD_REPEATS_2"/>
    <property type="match status" value="1"/>
</dbReference>
<dbReference type="OrthoDB" id="10248252at2759"/>
<keyword evidence="1 3" id="KW-0853">WD repeat</keyword>
<accession>A0A2P6TD23</accession>
<sequence>MASRGPQIVDLVHRSLTQTIYDVRWLPGTAKFLALGCYARGTGTLQLYEVDGASLQLAAETEQPTSLKCACVLGGGSGCGCGEAGSTQQQLVALGNFDGQLQLVDAERLGSGSELLWRVQAHAGVVNALDAFDGQGAPLIATAGKDGGVRVWDPRAPDAPAAAFLPAAGGPAPDAWCVAIGNAHSAEERCILAGYANGDLKMFDLRGGGAAVRWETNFGKGVCGVQFDRRNIPMNKFVATCLESRLCIYDARTQHPGRGFAGREDKVARDATLWAPRHLPQNRDVFMVTGGDGSLLLHRYRYPDQRVVEDKWTGEQEGVVGRVELLCDRNISCQPVAAFDWSPDKAGVFVAAAFDQTVRVGMVGGAATL</sequence>
<dbReference type="STRING" id="3076.A0A2P6TD23"/>
<dbReference type="SUPFAM" id="SSF50978">
    <property type="entry name" value="WD40 repeat-like"/>
    <property type="match status" value="1"/>
</dbReference>
<dbReference type="AlphaFoldDB" id="A0A2P6TD23"/>
<dbReference type="Proteomes" id="UP000239899">
    <property type="component" value="Unassembled WGS sequence"/>
</dbReference>
<organism evidence="4 5">
    <name type="scientific">Chlorella sorokiniana</name>
    <name type="common">Freshwater green alga</name>
    <dbReference type="NCBI Taxonomy" id="3076"/>
    <lineage>
        <taxon>Eukaryota</taxon>
        <taxon>Viridiplantae</taxon>
        <taxon>Chlorophyta</taxon>
        <taxon>core chlorophytes</taxon>
        <taxon>Trebouxiophyceae</taxon>
        <taxon>Chlorellales</taxon>
        <taxon>Chlorellaceae</taxon>
        <taxon>Chlorella clade</taxon>
        <taxon>Chlorella</taxon>
    </lineage>
</organism>
<comment type="caution">
    <text evidence="4">The sequence shown here is derived from an EMBL/GenBank/DDBJ whole genome shotgun (WGS) entry which is preliminary data.</text>
</comment>
<dbReference type="PANTHER" id="PTHR10971">
    <property type="entry name" value="MRNA EXPORT FACTOR AND BUB3"/>
    <property type="match status" value="1"/>
</dbReference>
<gene>
    <name evidence="4" type="ORF">C2E21_8973</name>
</gene>
<evidence type="ECO:0000256" key="1">
    <source>
        <dbReference type="ARBA" id="ARBA00022574"/>
    </source>
</evidence>
<name>A0A2P6TD23_CHLSO</name>
<dbReference type="SMART" id="SM00320">
    <property type="entry name" value="WD40"/>
    <property type="match status" value="2"/>
</dbReference>
<dbReference type="InterPro" id="IPR036322">
    <property type="entry name" value="WD40_repeat_dom_sf"/>
</dbReference>
<reference evidence="4 5" key="1">
    <citation type="journal article" date="2018" name="Plant J.">
        <title>Genome sequences of Chlorella sorokiniana UTEX 1602 and Micractinium conductrix SAG 241.80: implications to maltose excretion by a green alga.</title>
        <authorList>
            <person name="Arriola M.B."/>
            <person name="Velmurugan N."/>
            <person name="Zhang Y."/>
            <person name="Plunkett M.H."/>
            <person name="Hondzo H."/>
            <person name="Barney B.M."/>
        </authorList>
    </citation>
    <scope>NUCLEOTIDE SEQUENCE [LARGE SCALE GENOMIC DNA]</scope>
    <source>
        <strain evidence="5">UTEX 1602</strain>
    </source>
</reference>
<evidence type="ECO:0000313" key="5">
    <source>
        <dbReference type="Proteomes" id="UP000239899"/>
    </source>
</evidence>
<evidence type="ECO:0000313" key="4">
    <source>
        <dbReference type="EMBL" id="PRW20532.1"/>
    </source>
</evidence>
<feature type="repeat" description="WD" evidence="3">
    <location>
        <begin position="119"/>
        <end position="153"/>
    </location>
</feature>
<dbReference type="Gene3D" id="2.130.10.10">
    <property type="entry name" value="YVTN repeat-like/Quinoprotein amine dehydrogenase"/>
    <property type="match status" value="1"/>
</dbReference>
<keyword evidence="2" id="KW-0677">Repeat</keyword>
<evidence type="ECO:0000256" key="2">
    <source>
        <dbReference type="ARBA" id="ARBA00022737"/>
    </source>
</evidence>
<dbReference type="Pfam" id="PF00400">
    <property type="entry name" value="WD40"/>
    <property type="match status" value="1"/>
</dbReference>
<dbReference type="InterPro" id="IPR015943">
    <property type="entry name" value="WD40/YVTN_repeat-like_dom_sf"/>
</dbReference>
<protein>
    <submittedName>
        <fullName evidence="4">WD repeat-containing 92</fullName>
    </submittedName>
</protein>
<keyword evidence="5" id="KW-1185">Reference proteome</keyword>